<feature type="compositionally biased region" description="Basic and acidic residues" evidence="3">
    <location>
        <begin position="66"/>
        <end position="93"/>
    </location>
</feature>
<proteinExistence type="predicted"/>
<accession>A0A5K1K6J5</accession>
<feature type="region of interest" description="Disordered" evidence="3">
    <location>
        <begin position="20"/>
        <end position="42"/>
    </location>
</feature>
<dbReference type="GO" id="GO:0005634">
    <property type="term" value="C:nucleus"/>
    <property type="evidence" value="ECO:0007669"/>
    <property type="project" value="UniProtKB-UniRule"/>
</dbReference>
<feature type="compositionally biased region" description="Basic and acidic residues" evidence="3">
    <location>
        <begin position="155"/>
        <end position="189"/>
    </location>
</feature>
<gene>
    <name evidence="5" type="primary">G4NIU3</name>
</gene>
<reference evidence="5" key="1">
    <citation type="submission" date="2019-10" db="EMBL/GenBank/DDBJ databases">
        <authorList>
            <person name="Nor Muhammad N."/>
        </authorList>
    </citation>
    <scope>NUCLEOTIDE SEQUENCE</scope>
</reference>
<dbReference type="InterPro" id="IPR036910">
    <property type="entry name" value="HMG_box_dom_sf"/>
</dbReference>
<dbReference type="InterPro" id="IPR009071">
    <property type="entry name" value="HMG_box_dom"/>
</dbReference>
<name>A0A5K1K6J5_9APHY</name>
<feature type="compositionally biased region" description="Low complexity" evidence="3">
    <location>
        <begin position="121"/>
        <end position="135"/>
    </location>
</feature>
<dbReference type="EMBL" id="LR729723">
    <property type="protein sequence ID" value="VWP01853.1"/>
    <property type="molecule type" value="Genomic_DNA"/>
</dbReference>
<dbReference type="PANTHER" id="PTHR48112">
    <property type="entry name" value="HIGH MOBILITY GROUP PROTEIN DSP1"/>
    <property type="match status" value="1"/>
</dbReference>
<dbReference type="SMART" id="SM00398">
    <property type="entry name" value="HMG"/>
    <property type="match status" value="1"/>
</dbReference>
<sequence length="201" mass="21436">MPPRDRCELAVGVADALSARGGASRPDACPKVASRPCAPGRHASSLFRDVLNEPLTMFVTLQMPKETTKHTKRKAAEKAEKAPKAKGKKDPKAPKRPPCPHTCSSARTGARGSKLRTPTPVSVSLQSSASVATVTEANDTRLTGEIGKLLGAKWKELDEEEKKPYLDQAAADKARAEQEKNEYDGKKGDSAGSGDGDDDDE</sequence>
<organism evidence="5">
    <name type="scientific">Ganoderma boninense</name>
    <dbReference type="NCBI Taxonomy" id="34458"/>
    <lineage>
        <taxon>Eukaryota</taxon>
        <taxon>Fungi</taxon>
        <taxon>Dikarya</taxon>
        <taxon>Basidiomycota</taxon>
        <taxon>Agaricomycotina</taxon>
        <taxon>Agaricomycetes</taxon>
        <taxon>Polyporales</taxon>
        <taxon>Polyporaceae</taxon>
        <taxon>Ganoderma</taxon>
    </lineage>
</organism>
<dbReference type="PROSITE" id="PS50118">
    <property type="entry name" value="HMG_BOX_2"/>
    <property type="match status" value="1"/>
</dbReference>
<dbReference type="InterPro" id="IPR050342">
    <property type="entry name" value="HMGB"/>
</dbReference>
<dbReference type="PANTHER" id="PTHR48112:SF22">
    <property type="entry name" value="MITOCHONDRIAL TRANSCRIPTION FACTOR A, ISOFORM B"/>
    <property type="match status" value="1"/>
</dbReference>
<keyword evidence="2" id="KW-0539">Nucleus</keyword>
<evidence type="ECO:0000259" key="4">
    <source>
        <dbReference type="PROSITE" id="PS50118"/>
    </source>
</evidence>
<feature type="DNA-binding region" description="HMG box" evidence="2">
    <location>
        <begin position="94"/>
        <end position="184"/>
    </location>
</feature>
<feature type="region of interest" description="Disordered" evidence="3">
    <location>
        <begin position="62"/>
        <end position="141"/>
    </location>
</feature>
<dbReference type="AlphaFoldDB" id="A0A5K1K6J5"/>
<evidence type="ECO:0000313" key="5">
    <source>
        <dbReference type="EMBL" id="VWP01853.1"/>
    </source>
</evidence>
<protein>
    <submittedName>
        <fullName evidence="5">SH3 domain-containing protein</fullName>
    </submittedName>
</protein>
<evidence type="ECO:0000256" key="2">
    <source>
        <dbReference type="PROSITE-ProRule" id="PRU00267"/>
    </source>
</evidence>
<evidence type="ECO:0000256" key="3">
    <source>
        <dbReference type="SAM" id="MobiDB-lite"/>
    </source>
</evidence>
<keyword evidence="1 2" id="KW-0238">DNA-binding</keyword>
<dbReference type="GO" id="GO:0003677">
    <property type="term" value="F:DNA binding"/>
    <property type="evidence" value="ECO:0007669"/>
    <property type="project" value="UniProtKB-UniRule"/>
</dbReference>
<feature type="region of interest" description="Disordered" evidence="3">
    <location>
        <begin position="155"/>
        <end position="201"/>
    </location>
</feature>
<dbReference type="SUPFAM" id="SSF47095">
    <property type="entry name" value="HMG-box"/>
    <property type="match status" value="1"/>
</dbReference>
<feature type="domain" description="HMG box" evidence="4">
    <location>
        <begin position="94"/>
        <end position="184"/>
    </location>
</feature>
<evidence type="ECO:0000256" key="1">
    <source>
        <dbReference type="ARBA" id="ARBA00023125"/>
    </source>
</evidence>
<dbReference type="Pfam" id="PF00505">
    <property type="entry name" value="HMG_box"/>
    <property type="match status" value="1"/>
</dbReference>
<dbReference type="Gene3D" id="1.10.30.10">
    <property type="entry name" value="High mobility group box domain"/>
    <property type="match status" value="1"/>
</dbReference>